<dbReference type="OrthoDB" id="3296006at2"/>
<dbReference type="CDD" id="cd07067">
    <property type="entry name" value="HP_PGM_like"/>
    <property type="match status" value="1"/>
</dbReference>
<evidence type="ECO:0000313" key="2">
    <source>
        <dbReference type="Proteomes" id="UP000238442"/>
    </source>
</evidence>
<gene>
    <name evidence="1" type="ORF">C5O00_10565</name>
</gene>
<keyword evidence="2" id="KW-1185">Reference proteome</keyword>
<dbReference type="Pfam" id="PF00300">
    <property type="entry name" value="His_Phos_1"/>
    <property type="match status" value="1"/>
</dbReference>
<accession>A0A2S0HY21</accession>
<dbReference type="InterPro" id="IPR013078">
    <property type="entry name" value="His_Pase_superF_clade-1"/>
</dbReference>
<protein>
    <submittedName>
        <fullName evidence="1">Phosphoglycerate mutase</fullName>
    </submittedName>
</protein>
<organism evidence="1 2">
    <name type="scientific">Pukyongia salina</name>
    <dbReference type="NCBI Taxonomy" id="2094025"/>
    <lineage>
        <taxon>Bacteria</taxon>
        <taxon>Pseudomonadati</taxon>
        <taxon>Bacteroidota</taxon>
        <taxon>Flavobacteriia</taxon>
        <taxon>Flavobacteriales</taxon>
        <taxon>Flavobacteriaceae</taxon>
        <taxon>Pukyongia</taxon>
    </lineage>
</organism>
<dbReference type="AlphaFoldDB" id="A0A2S0HY21"/>
<evidence type="ECO:0000313" key="1">
    <source>
        <dbReference type="EMBL" id="AVI51581.1"/>
    </source>
</evidence>
<dbReference type="Proteomes" id="UP000238442">
    <property type="component" value="Chromosome"/>
</dbReference>
<dbReference type="SUPFAM" id="SSF53254">
    <property type="entry name" value="Phosphoglycerate mutase-like"/>
    <property type="match status" value="1"/>
</dbReference>
<reference evidence="1 2" key="1">
    <citation type="submission" date="2018-02" db="EMBL/GenBank/DDBJ databases">
        <title>Genomic analysis of the strain RR4-38 isolated from a seawater recirculating aquaculture system.</title>
        <authorList>
            <person name="Kim Y.-S."/>
            <person name="Jang Y.H."/>
            <person name="Kim K.-H."/>
        </authorList>
    </citation>
    <scope>NUCLEOTIDE SEQUENCE [LARGE SCALE GENOMIC DNA]</scope>
    <source>
        <strain evidence="1 2">RR4-38</strain>
    </source>
</reference>
<dbReference type="Gene3D" id="3.40.50.1240">
    <property type="entry name" value="Phosphoglycerate mutase-like"/>
    <property type="match status" value="1"/>
</dbReference>
<dbReference type="InterPro" id="IPR029033">
    <property type="entry name" value="His_PPase_superfam"/>
</dbReference>
<dbReference type="KEGG" id="aue:C5O00_10565"/>
<dbReference type="RefSeq" id="WP_105216821.1">
    <property type="nucleotide sequence ID" value="NZ_CP027062.1"/>
</dbReference>
<name>A0A2S0HY21_9FLAO</name>
<sequence>MIRALTFILCGIILLGSCKDSEKEDAKNSEETVLTTRYYLIRHAEKDRSDPENQDPALTAEGTNRANGWADYFDTISLDAVYSTKYVRTVMTATPTAEVKKLNVLPYNPANLYNDDFKNSTRNKTVLIVGHSNTTPAFVNKIIGEKKYEDMNDTDNSSLYVVTLRNDSTQVEIRSVNK</sequence>
<dbReference type="PROSITE" id="PS51257">
    <property type="entry name" value="PROKAR_LIPOPROTEIN"/>
    <property type="match status" value="1"/>
</dbReference>
<proteinExistence type="predicted"/>
<dbReference type="EMBL" id="CP027062">
    <property type="protein sequence ID" value="AVI51581.1"/>
    <property type="molecule type" value="Genomic_DNA"/>
</dbReference>